<evidence type="ECO:0000313" key="1">
    <source>
        <dbReference type="EMBL" id="SQI27428.1"/>
    </source>
</evidence>
<dbReference type="Proteomes" id="UP000254124">
    <property type="component" value="Unassembled WGS sequence"/>
</dbReference>
<evidence type="ECO:0000313" key="2">
    <source>
        <dbReference type="EMBL" id="SUG16956.1"/>
    </source>
</evidence>
<name>A0A2X4TXI3_SALER</name>
<organism evidence="1 4">
    <name type="scientific">Salmonella enterica subsp. arizonae</name>
    <dbReference type="NCBI Taxonomy" id="59203"/>
    <lineage>
        <taxon>Bacteria</taxon>
        <taxon>Pseudomonadati</taxon>
        <taxon>Pseudomonadota</taxon>
        <taxon>Gammaproteobacteria</taxon>
        <taxon>Enterobacterales</taxon>
        <taxon>Enterobacteriaceae</taxon>
        <taxon>Salmonella</taxon>
    </lineage>
</organism>
<dbReference type="Proteomes" id="UP000248731">
    <property type="component" value="Chromosome 1"/>
</dbReference>
<proteinExistence type="predicted"/>
<evidence type="ECO:0000313" key="6">
    <source>
        <dbReference type="Proteomes" id="UP000254762"/>
    </source>
</evidence>
<dbReference type="EMBL" id="LS483466">
    <property type="protein sequence ID" value="SQI27428.1"/>
    <property type="molecule type" value="Genomic_DNA"/>
</dbReference>
<evidence type="ECO:0000313" key="5">
    <source>
        <dbReference type="Proteomes" id="UP000254124"/>
    </source>
</evidence>
<protein>
    <submittedName>
        <fullName evidence="1">Uncharacterized protein</fullName>
    </submittedName>
</protein>
<reference evidence="4 5" key="1">
    <citation type="submission" date="2018-06" db="EMBL/GenBank/DDBJ databases">
        <authorList>
            <consortium name="Pathogen Informatics"/>
            <person name="Doyle S."/>
        </authorList>
    </citation>
    <scope>NUCLEOTIDE SEQUENCE [LARGE SCALE GENOMIC DNA]</scope>
    <source>
        <strain evidence="2 5">NCTC7295</strain>
        <strain evidence="3 6">NCTC7304</strain>
        <strain evidence="1 4">NCTC7307</strain>
    </source>
</reference>
<evidence type="ECO:0000313" key="4">
    <source>
        <dbReference type="Proteomes" id="UP000248731"/>
    </source>
</evidence>
<keyword evidence="4" id="KW-1185">Reference proteome</keyword>
<sequence>MLFLDNKIRNYSNPVIYNPFILECLIIAQRNFYEW</sequence>
<dbReference type="AlphaFoldDB" id="A0A2X4TXI3"/>
<accession>A0A2X4TXI3</accession>
<evidence type="ECO:0000313" key="3">
    <source>
        <dbReference type="EMBL" id="SUG35019.1"/>
    </source>
</evidence>
<gene>
    <name evidence="2" type="ORF">NCTC7295_04690</name>
    <name evidence="3" type="ORF">NCTC7304_04563</name>
    <name evidence="1" type="ORF">NCTC7307_04821</name>
</gene>
<dbReference type="EMBL" id="UGWZ01000001">
    <property type="protein sequence ID" value="SUG16956.1"/>
    <property type="molecule type" value="Genomic_DNA"/>
</dbReference>
<dbReference type="Proteomes" id="UP000254762">
    <property type="component" value="Unassembled WGS sequence"/>
</dbReference>
<dbReference type="EMBL" id="UGXD01000002">
    <property type="protein sequence ID" value="SUG35019.1"/>
    <property type="molecule type" value="Genomic_DNA"/>
</dbReference>